<feature type="region of interest" description="Disordered" evidence="1">
    <location>
        <begin position="138"/>
        <end position="368"/>
    </location>
</feature>
<name>A0A9W8X0Y4_9PLEO</name>
<protein>
    <submittedName>
        <fullName evidence="2">Uncharacterized protein</fullName>
    </submittedName>
</protein>
<evidence type="ECO:0000313" key="2">
    <source>
        <dbReference type="EMBL" id="KAJ4338181.1"/>
    </source>
</evidence>
<reference evidence="2" key="1">
    <citation type="submission" date="2022-10" db="EMBL/GenBank/DDBJ databases">
        <title>Tapping the CABI collections for fungal endophytes: first genome assemblies for Collariella, Neodidymelliopsis, Ascochyta clinopodiicola, Didymella pomorum, Didymosphaeria variabile, Neocosmospora piperis and Neocucurbitaria cava.</title>
        <authorList>
            <person name="Hill R."/>
        </authorList>
    </citation>
    <scope>NUCLEOTIDE SEQUENCE</scope>
    <source>
        <strain evidence="2">IMI 360193</strain>
    </source>
</reference>
<evidence type="ECO:0000313" key="3">
    <source>
        <dbReference type="Proteomes" id="UP001140562"/>
    </source>
</evidence>
<feature type="region of interest" description="Disordered" evidence="1">
    <location>
        <begin position="440"/>
        <end position="461"/>
    </location>
</feature>
<feature type="region of interest" description="Disordered" evidence="1">
    <location>
        <begin position="103"/>
        <end position="124"/>
    </location>
</feature>
<evidence type="ECO:0000256" key="1">
    <source>
        <dbReference type="SAM" id="MobiDB-lite"/>
    </source>
</evidence>
<organism evidence="2 3">
    <name type="scientific">Didymella glomerata</name>
    <dbReference type="NCBI Taxonomy" id="749621"/>
    <lineage>
        <taxon>Eukaryota</taxon>
        <taxon>Fungi</taxon>
        <taxon>Dikarya</taxon>
        <taxon>Ascomycota</taxon>
        <taxon>Pezizomycotina</taxon>
        <taxon>Dothideomycetes</taxon>
        <taxon>Pleosporomycetidae</taxon>
        <taxon>Pleosporales</taxon>
        <taxon>Pleosporineae</taxon>
        <taxon>Didymellaceae</taxon>
        <taxon>Didymella</taxon>
    </lineage>
</organism>
<feature type="compositionally biased region" description="Polar residues" evidence="1">
    <location>
        <begin position="314"/>
        <end position="337"/>
    </location>
</feature>
<dbReference type="OrthoDB" id="3946545at2759"/>
<feature type="region of interest" description="Disordered" evidence="1">
    <location>
        <begin position="382"/>
        <end position="403"/>
    </location>
</feature>
<keyword evidence="3" id="KW-1185">Reference proteome</keyword>
<gene>
    <name evidence="2" type="ORF">N0V87_004158</name>
</gene>
<sequence length="512" mass="56084">MASSSRYSRHVRRDRLNVNVVLKQSRDTEPQSPYLHWLFVENSEDDINSRLTDATAEGADDGDGYGTAEAVIMKEVAAWLEMCDNDDFWVAKGPHARKRLAPAAGHQALAPSETSPWPALYTGPEPEDVLAETLSRRRRSIKQSSEYVPSFAASGWTDGANEAPPRKPPQPLRVEVDRSSSSSSSSDEPDLFARLRCQPSIRKTPRGRNSAACSRILSCSRGRSSGDSPSQHSHQKQPQDLGSPAAQRIPSIMRNRRTQPVPRMKQFSDPRDPASDPMPKPTQHPDSGSSIEDRVRYKYDIPAIRRLSPAPHASQKTKSLLSARSAGNGNMMSSNGTPGEGKPAMSGVSNLQPGSSQGVGPSPLRAPQAEASDDYFGLENSALHDSGHGGMDADELNPRSSSPNYHKIVGNICNDDNLSFDANGQTAQDVSDAQLRRMITKRRKSSDDSDNPDGVRRRGSLDLVVRARRRKSIGYPAGQTDEELVRRFSLTWEGKMRERQGAGNLEGEEGRP</sequence>
<proteinExistence type="predicted"/>
<feature type="compositionally biased region" description="Low complexity" evidence="1">
    <location>
        <begin position="228"/>
        <end position="239"/>
    </location>
</feature>
<dbReference type="Proteomes" id="UP001140562">
    <property type="component" value="Unassembled WGS sequence"/>
</dbReference>
<accession>A0A9W8X0Y4</accession>
<comment type="caution">
    <text evidence="2">The sequence shown here is derived from an EMBL/GenBank/DDBJ whole genome shotgun (WGS) entry which is preliminary data.</text>
</comment>
<feature type="compositionally biased region" description="Polar residues" evidence="1">
    <location>
        <begin position="347"/>
        <end position="359"/>
    </location>
</feature>
<dbReference type="EMBL" id="JAPEUV010000032">
    <property type="protein sequence ID" value="KAJ4338181.1"/>
    <property type="molecule type" value="Genomic_DNA"/>
</dbReference>
<dbReference type="AlphaFoldDB" id="A0A9W8X0Y4"/>